<accession>A0A1C2HXK4</accession>
<reference evidence="3" key="1">
    <citation type="journal article" date="2016" name="Int. J. Mol. Sci.">
        <title>Comparative genomics of the extreme acidophile Acidithiobacillus thiooxidans reveals intraspecific divergence and niche adaptation.</title>
        <authorList>
            <person name="Zhang X."/>
            <person name="Feng X."/>
            <person name="Tao J."/>
            <person name="Ma L."/>
            <person name="Xiao Y."/>
            <person name="Liang Y."/>
            <person name="Liu X."/>
            <person name="Yin H."/>
        </authorList>
    </citation>
    <scope>NUCLEOTIDE SEQUENCE [LARGE SCALE GENOMIC DNA]</scope>
    <source>
        <strain evidence="3">DXS-W</strain>
    </source>
</reference>
<evidence type="ECO:0000256" key="1">
    <source>
        <dbReference type="SAM" id="Phobius"/>
    </source>
</evidence>
<feature type="domain" description="Putative Flp pilus-assembly TadG-like N-terminal" evidence="2">
    <location>
        <begin position="24"/>
        <end position="68"/>
    </location>
</feature>
<gene>
    <name evidence="3" type="ORF">A6M23_18145</name>
</gene>
<dbReference type="AlphaFoldDB" id="A0A1C2HXK4"/>
<dbReference type="EMBL" id="LWRY01000263">
    <property type="protein sequence ID" value="OCX68491.1"/>
    <property type="molecule type" value="Genomic_DNA"/>
</dbReference>
<keyword evidence="1" id="KW-1133">Transmembrane helix</keyword>
<sequence length="561" mass="61191">MKIITFRKCRQKNNAAAAPRQESGQAAIFALLLIPTAIAAMLLVFNTGQLTANKLRVQNAADAAAFSAMELQARQMNIDAYLNRAMLANEVAIGQAVAILSWSRYTKRAGENIEDLTSKVRGVPYLGQAIAGAGEVIKASSLLVYGSGVAYTNSFMVVANTMDAAYSGAQQAFNLALGVSTPKGAVYQTVKQVVQLNAPGAEVLASSSDVSKDPFLYGNYWNDRRKFVTTWGGHKDQNGNDPGGRARMASMINDGARAQPFTVDRDHDVGNPLSFYLYIARSKTHKSGGGQIAKDEGGHYYWSAADSIQTSVQMRKFGLFGGWRTLYSNSWGWGGAFSSPNESIFDYYQNDPVRWQGWQDPQVNPQAQGNSKNVQMVSYPAYRGAWSNDARGMNKVVNEDEDSRRIPTDFVPVPGVGRAAEGGIAHYRDLDWDQRMDSKKGDMTDETPRYVVVVNLPKNRVRDSVTALGISADPSEGGKAPSLGWMSMRLDTQGAKGGGAEGVRAAAAAQVYFRRPSALWTRADGLDERANLFSPFWSARLVDLDSREKAYILTRYAGVTK</sequence>
<name>A0A1C2HXK4_ACITH</name>
<keyword evidence="4" id="KW-1185">Reference proteome</keyword>
<dbReference type="Pfam" id="PF13400">
    <property type="entry name" value="Tad"/>
    <property type="match status" value="1"/>
</dbReference>
<comment type="caution">
    <text evidence="3">The sequence shown here is derived from an EMBL/GenBank/DDBJ whole genome shotgun (WGS) entry which is preliminary data.</text>
</comment>
<organism evidence="3 4">
    <name type="scientific">Acidithiobacillus thiooxidans</name>
    <name type="common">Thiobacillus thiooxidans</name>
    <dbReference type="NCBI Taxonomy" id="930"/>
    <lineage>
        <taxon>Bacteria</taxon>
        <taxon>Pseudomonadati</taxon>
        <taxon>Pseudomonadota</taxon>
        <taxon>Acidithiobacillia</taxon>
        <taxon>Acidithiobacillales</taxon>
        <taxon>Acidithiobacillaceae</taxon>
        <taxon>Acidithiobacillus</taxon>
    </lineage>
</organism>
<evidence type="ECO:0000313" key="4">
    <source>
        <dbReference type="Proteomes" id="UP000095008"/>
    </source>
</evidence>
<feature type="transmembrane region" description="Helical" evidence="1">
    <location>
        <begin position="26"/>
        <end position="45"/>
    </location>
</feature>
<proteinExistence type="predicted"/>
<keyword evidence="1" id="KW-0472">Membrane</keyword>
<dbReference type="Proteomes" id="UP000095008">
    <property type="component" value="Unassembled WGS sequence"/>
</dbReference>
<dbReference type="OrthoDB" id="5493674at2"/>
<keyword evidence="1" id="KW-0812">Transmembrane</keyword>
<protein>
    <recommendedName>
        <fullName evidence="2">Putative Flp pilus-assembly TadG-like N-terminal domain-containing protein</fullName>
    </recommendedName>
</protein>
<dbReference type="RefSeq" id="WP_065973667.1">
    <property type="nucleotide sequence ID" value="NZ_LWRY01000263.1"/>
</dbReference>
<evidence type="ECO:0000259" key="2">
    <source>
        <dbReference type="Pfam" id="PF13400"/>
    </source>
</evidence>
<dbReference type="InterPro" id="IPR028087">
    <property type="entry name" value="Tad_N"/>
</dbReference>
<evidence type="ECO:0000313" key="3">
    <source>
        <dbReference type="EMBL" id="OCX68491.1"/>
    </source>
</evidence>